<gene>
    <name evidence="1" type="ORF">A0H81_02975</name>
</gene>
<sequence>MPHPKVLHVPVELPLQLLPSSTYTAPDYNWVSVGSKFEHADLAPPGPDDTWFLCDATEPDLSTSTMRFCRAKLYKGNPYSNSKLEAIDVMVKGMNSDFELLAKEAEAYEHLKDLQGRFVPRFYGHFYGRPRLNDDNGELSPRPAVAKIRFIRALYALHRAGLDHGAADFETIIADFVINDYGFPFLTNLGTTQSHCDGPCQANLKLLSEFEAPDRDDFGCTALYIFAKQLNIWHDDLVDFFGLVQKDTLFLNIDDVVDTVDLSKHPEETKETIRQEAERTQADVLKRWEENKKDRLLLKEQDWDSTEL</sequence>
<name>A0A1C7MHA9_GRIFR</name>
<evidence type="ECO:0000313" key="1">
    <source>
        <dbReference type="EMBL" id="OBZ76210.1"/>
    </source>
</evidence>
<protein>
    <submittedName>
        <fullName evidence="1">Uncharacterized protein</fullName>
    </submittedName>
</protein>
<reference evidence="1 2" key="1">
    <citation type="submission" date="2016-03" db="EMBL/GenBank/DDBJ databases">
        <title>Whole genome sequencing of Grifola frondosa 9006-11.</title>
        <authorList>
            <person name="Min B."/>
            <person name="Park H."/>
            <person name="Kim J.-G."/>
            <person name="Cho H."/>
            <person name="Oh Y.-L."/>
            <person name="Kong W.-S."/>
            <person name="Choi I.-G."/>
        </authorList>
    </citation>
    <scope>NUCLEOTIDE SEQUENCE [LARGE SCALE GENOMIC DNA]</scope>
    <source>
        <strain evidence="1 2">9006-11</strain>
    </source>
</reference>
<dbReference type="OrthoDB" id="2804112at2759"/>
<dbReference type="EMBL" id="LUGG01000003">
    <property type="protein sequence ID" value="OBZ76210.1"/>
    <property type="molecule type" value="Genomic_DNA"/>
</dbReference>
<dbReference type="Proteomes" id="UP000092993">
    <property type="component" value="Unassembled WGS sequence"/>
</dbReference>
<dbReference type="AlphaFoldDB" id="A0A1C7MHA9"/>
<comment type="caution">
    <text evidence="1">The sequence shown here is derived from an EMBL/GenBank/DDBJ whole genome shotgun (WGS) entry which is preliminary data.</text>
</comment>
<accession>A0A1C7MHA9</accession>
<evidence type="ECO:0000313" key="2">
    <source>
        <dbReference type="Proteomes" id="UP000092993"/>
    </source>
</evidence>
<organism evidence="1 2">
    <name type="scientific">Grifola frondosa</name>
    <name type="common">Maitake</name>
    <name type="synonym">Polyporus frondosus</name>
    <dbReference type="NCBI Taxonomy" id="5627"/>
    <lineage>
        <taxon>Eukaryota</taxon>
        <taxon>Fungi</taxon>
        <taxon>Dikarya</taxon>
        <taxon>Basidiomycota</taxon>
        <taxon>Agaricomycotina</taxon>
        <taxon>Agaricomycetes</taxon>
        <taxon>Polyporales</taxon>
        <taxon>Grifolaceae</taxon>
        <taxon>Grifola</taxon>
    </lineage>
</organism>
<keyword evidence="2" id="KW-1185">Reference proteome</keyword>
<proteinExistence type="predicted"/>